<feature type="region of interest" description="Disordered" evidence="12">
    <location>
        <begin position="165"/>
        <end position="201"/>
    </location>
</feature>
<feature type="domain" description="Homeobox" evidence="13">
    <location>
        <begin position="193"/>
        <end position="253"/>
    </location>
</feature>
<feature type="compositionally biased region" description="Basic and acidic residues" evidence="12">
    <location>
        <begin position="166"/>
        <end position="189"/>
    </location>
</feature>
<dbReference type="InterPro" id="IPR001356">
    <property type="entry name" value="HD"/>
</dbReference>
<evidence type="ECO:0000256" key="2">
    <source>
        <dbReference type="ARBA" id="ARBA00004123"/>
    </source>
</evidence>
<dbReference type="Pfam" id="PF00046">
    <property type="entry name" value="Homeodomain"/>
    <property type="match status" value="1"/>
</dbReference>
<dbReference type="InterPro" id="IPR017970">
    <property type="entry name" value="Homeobox_CS"/>
</dbReference>
<dbReference type="EMBL" id="OY660882">
    <property type="protein sequence ID" value="CAJ1079953.1"/>
    <property type="molecule type" value="Genomic_DNA"/>
</dbReference>
<evidence type="ECO:0000256" key="8">
    <source>
        <dbReference type="ARBA" id="ARBA00023163"/>
    </source>
</evidence>
<dbReference type="PRINTS" id="PR00024">
    <property type="entry name" value="HOMEOBOX"/>
</dbReference>
<evidence type="ECO:0000256" key="1">
    <source>
        <dbReference type="ARBA" id="ARBA00003263"/>
    </source>
</evidence>
<evidence type="ECO:0000256" key="3">
    <source>
        <dbReference type="ARBA" id="ARBA00009107"/>
    </source>
</evidence>
<evidence type="ECO:0000256" key="10">
    <source>
        <dbReference type="PROSITE-ProRule" id="PRU00108"/>
    </source>
</evidence>
<evidence type="ECO:0000313" key="15">
    <source>
        <dbReference type="Proteomes" id="UP001178508"/>
    </source>
</evidence>
<protein>
    <submittedName>
        <fullName evidence="14">Homeobox protein Hox-D3-like</fullName>
    </submittedName>
</protein>
<dbReference type="PANTHER" id="PTHR45664">
    <property type="entry name" value="PROTEIN ZERKNUELLT 1-RELATED"/>
    <property type="match status" value="1"/>
</dbReference>
<dbReference type="GO" id="GO:0000978">
    <property type="term" value="F:RNA polymerase II cis-regulatory region sequence-specific DNA binding"/>
    <property type="evidence" value="ECO:0007669"/>
    <property type="project" value="TreeGrafter"/>
</dbReference>
<evidence type="ECO:0000256" key="7">
    <source>
        <dbReference type="ARBA" id="ARBA00023155"/>
    </source>
</evidence>
<evidence type="ECO:0000256" key="11">
    <source>
        <dbReference type="RuleBase" id="RU000682"/>
    </source>
</evidence>
<evidence type="ECO:0000256" key="12">
    <source>
        <dbReference type="SAM" id="MobiDB-lite"/>
    </source>
</evidence>
<dbReference type="PROSITE" id="PS50071">
    <property type="entry name" value="HOMEOBOX_2"/>
    <property type="match status" value="1"/>
</dbReference>
<reference evidence="14" key="1">
    <citation type="submission" date="2023-08" db="EMBL/GenBank/DDBJ databases">
        <authorList>
            <person name="Alioto T."/>
            <person name="Alioto T."/>
            <person name="Gomez Garrido J."/>
        </authorList>
    </citation>
    <scope>NUCLEOTIDE SEQUENCE</scope>
</reference>
<dbReference type="AlphaFoldDB" id="A0AAV1H2E5"/>
<organism evidence="14 15">
    <name type="scientific">Xyrichtys novacula</name>
    <name type="common">Pearly razorfish</name>
    <name type="synonym">Hemipteronotus novacula</name>
    <dbReference type="NCBI Taxonomy" id="13765"/>
    <lineage>
        <taxon>Eukaryota</taxon>
        <taxon>Metazoa</taxon>
        <taxon>Chordata</taxon>
        <taxon>Craniata</taxon>
        <taxon>Vertebrata</taxon>
        <taxon>Euteleostomi</taxon>
        <taxon>Actinopterygii</taxon>
        <taxon>Neopterygii</taxon>
        <taxon>Teleostei</taxon>
        <taxon>Neoteleostei</taxon>
        <taxon>Acanthomorphata</taxon>
        <taxon>Eupercaria</taxon>
        <taxon>Labriformes</taxon>
        <taxon>Labridae</taxon>
        <taxon>Xyrichtys</taxon>
    </lineage>
</organism>
<dbReference type="PANTHER" id="PTHR45664:SF11">
    <property type="entry name" value="HOMEOBOX PROTEIN HOX-B3"/>
    <property type="match status" value="1"/>
</dbReference>
<feature type="compositionally biased region" description="Polar residues" evidence="12">
    <location>
        <begin position="302"/>
        <end position="313"/>
    </location>
</feature>
<dbReference type="PROSITE" id="PS00032">
    <property type="entry name" value="ANTENNAPEDIA"/>
    <property type="match status" value="1"/>
</dbReference>
<feature type="DNA-binding region" description="Homeobox" evidence="10">
    <location>
        <begin position="195"/>
        <end position="254"/>
    </location>
</feature>
<comment type="similarity">
    <text evidence="3">Belongs to the Antp homeobox family.</text>
</comment>
<feature type="region of interest" description="Disordered" evidence="12">
    <location>
        <begin position="252"/>
        <end position="315"/>
    </location>
</feature>
<sequence length="374" mass="41946">MSFSFLSSCADHHGGARSTLWVNMTSVRVAGQAFNVGHCSAHHLSSFHGAGLRSRRSFSLQGNDETHKHARSAGLSGNLPCDIWLPALRQKVKGKGAARFMEMQKTSENLQHIQHHDFYSEALEDVSGFGCDRQAASDTFERSSFPRRSRLQQKFPMSKKIFPWMKESRQSDQKPGRRITDCTVNEKRSSASPASKRSRTAYTSAQLVELEKEFHFSRYLCRPRRVEMANLLNLHERQIKIWFQNRRMKQKKDERVQGLVHSTNTASSSSPPSSPSAPGSPTLSSLGYVHLGGDYQPASPPLKSQQHHQSQPAYSAEYSKYAAPGFAHGPQLHVQYNTHPNSHATDPNVDVSGSYFPQSCTQDRIMQAPKLTHL</sequence>
<comment type="function">
    <text evidence="1">Sequence-specific transcription factor which is part of a developmental regulatory system that provides cells with specific positional identities on the anterior-posterior axis.</text>
</comment>
<comment type="subcellular location">
    <subcellularLocation>
        <location evidence="2 10 11">Nucleus</location>
    </subcellularLocation>
</comment>
<evidence type="ECO:0000313" key="14">
    <source>
        <dbReference type="EMBL" id="CAJ1079953.1"/>
    </source>
</evidence>
<dbReference type="InterPro" id="IPR020479">
    <property type="entry name" value="HD_metazoa"/>
</dbReference>
<dbReference type="InterPro" id="IPR009057">
    <property type="entry name" value="Homeodomain-like_sf"/>
</dbReference>
<keyword evidence="15" id="KW-1185">Reference proteome</keyword>
<keyword evidence="6 10" id="KW-0238">DNA-binding</keyword>
<dbReference type="SUPFAM" id="SSF46689">
    <property type="entry name" value="Homeodomain-like"/>
    <property type="match status" value="1"/>
</dbReference>
<evidence type="ECO:0000256" key="5">
    <source>
        <dbReference type="ARBA" id="ARBA00023015"/>
    </source>
</evidence>
<keyword evidence="9 10" id="KW-0539">Nucleus</keyword>
<dbReference type="GO" id="GO:0009952">
    <property type="term" value="P:anterior/posterior pattern specification"/>
    <property type="evidence" value="ECO:0007669"/>
    <property type="project" value="TreeGrafter"/>
</dbReference>
<name>A0AAV1H2E5_XYRNO</name>
<dbReference type="GO" id="GO:0048704">
    <property type="term" value="P:embryonic skeletal system morphogenesis"/>
    <property type="evidence" value="ECO:0007669"/>
    <property type="project" value="TreeGrafter"/>
</dbReference>
<evidence type="ECO:0000256" key="6">
    <source>
        <dbReference type="ARBA" id="ARBA00023125"/>
    </source>
</evidence>
<evidence type="ECO:0000256" key="9">
    <source>
        <dbReference type="ARBA" id="ARBA00023242"/>
    </source>
</evidence>
<proteinExistence type="inferred from homology"/>
<gene>
    <name evidence="14" type="ORF">XNOV1_A009419</name>
</gene>
<dbReference type="SMART" id="SM00389">
    <property type="entry name" value="HOX"/>
    <property type="match status" value="1"/>
</dbReference>
<dbReference type="Proteomes" id="UP001178508">
    <property type="component" value="Chromosome 19"/>
</dbReference>
<keyword evidence="8" id="KW-0804">Transcription</keyword>
<accession>A0AAV1H2E5</accession>
<evidence type="ECO:0000259" key="13">
    <source>
        <dbReference type="PROSITE" id="PS50071"/>
    </source>
</evidence>
<dbReference type="CDD" id="cd00086">
    <property type="entry name" value="homeodomain"/>
    <property type="match status" value="1"/>
</dbReference>
<dbReference type="PROSITE" id="PS00027">
    <property type="entry name" value="HOMEOBOX_1"/>
    <property type="match status" value="1"/>
</dbReference>
<dbReference type="FunFam" id="1.10.10.60:FF:000504">
    <property type="entry name" value="Transcription factor RFX3"/>
    <property type="match status" value="1"/>
</dbReference>
<keyword evidence="4" id="KW-0217">Developmental protein</keyword>
<dbReference type="InterPro" id="IPR001827">
    <property type="entry name" value="Homeobox_Antennapedia_CS"/>
</dbReference>
<dbReference type="GO" id="GO:0000981">
    <property type="term" value="F:DNA-binding transcription factor activity, RNA polymerase II-specific"/>
    <property type="evidence" value="ECO:0007669"/>
    <property type="project" value="InterPro"/>
</dbReference>
<dbReference type="Gene3D" id="1.10.10.60">
    <property type="entry name" value="Homeodomain-like"/>
    <property type="match status" value="1"/>
</dbReference>
<feature type="compositionally biased region" description="Low complexity" evidence="12">
    <location>
        <begin position="265"/>
        <end position="287"/>
    </location>
</feature>
<keyword evidence="5" id="KW-0805">Transcription regulation</keyword>
<dbReference type="GO" id="GO:0005634">
    <property type="term" value="C:nucleus"/>
    <property type="evidence" value="ECO:0007669"/>
    <property type="project" value="UniProtKB-SubCell"/>
</dbReference>
<evidence type="ECO:0000256" key="4">
    <source>
        <dbReference type="ARBA" id="ARBA00022473"/>
    </source>
</evidence>
<keyword evidence="7 10" id="KW-0371">Homeobox</keyword>